<name>A0A210Q7W1_MIZYE</name>
<evidence type="ECO:0000256" key="2">
    <source>
        <dbReference type="SAM" id="MobiDB-lite"/>
    </source>
</evidence>
<dbReference type="GO" id="GO:0032991">
    <property type="term" value="C:protein-containing complex"/>
    <property type="evidence" value="ECO:0007669"/>
    <property type="project" value="TreeGrafter"/>
</dbReference>
<feature type="coiled-coil region" evidence="1">
    <location>
        <begin position="604"/>
        <end position="691"/>
    </location>
</feature>
<feature type="transmembrane region" description="Helical" evidence="3">
    <location>
        <begin position="1671"/>
        <end position="1691"/>
    </location>
</feature>
<dbReference type="PANTHER" id="PTHR19447:SF14">
    <property type="entry name" value="OOCYTE-EXPRESSED PROTEIN HOMOLOG"/>
    <property type="match status" value="1"/>
</dbReference>
<feature type="domain" description="SAP" evidence="4">
    <location>
        <begin position="1583"/>
        <end position="1617"/>
    </location>
</feature>
<comment type="caution">
    <text evidence="5">The sequence shown here is derived from an EMBL/GenBank/DDBJ whole genome shotgun (WGS) entry which is preliminary data.</text>
</comment>
<feature type="compositionally biased region" description="Polar residues" evidence="2">
    <location>
        <begin position="1293"/>
        <end position="1308"/>
    </location>
</feature>
<keyword evidence="3" id="KW-1133">Transmembrane helix</keyword>
<evidence type="ECO:0000256" key="3">
    <source>
        <dbReference type="SAM" id="Phobius"/>
    </source>
</evidence>
<dbReference type="GO" id="GO:0009880">
    <property type="term" value="P:embryonic pattern specification"/>
    <property type="evidence" value="ECO:0007669"/>
    <property type="project" value="TreeGrafter"/>
</dbReference>
<feature type="transmembrane region" description="Helical" evidence="3">
    <location>
        <begin position="2000"/>
        <end position="2020"/>
    </location>
</feature>
<organism evidence="5 6">
    <name type="scientific">Mizuhopecten yessoensis</name>
    <name type="common">Japanese scallop</name>
    <name type="synonym">Patinopecten yessoensis</name>
    <dbReference type="NCBI Taxonomy" id="6573"/>
    <lineage>
        <taxon>Eukaryota</taxon>
        <taxon>Metazoa</taxon>
        <taxon>Spiralia</taxon>
        <taxon>Lophotrochozoa</taxon>
        <taxon>Mollusca</taxon>
        <taxon>Bivalvia</taxon>
        <taxon>Autobranchia</taxon>
        <taxon>Pteriomorphia</taxon>
        <taxon>Pectinida</taxon>
        <taxon>Pectinoidea</taxon>
        <taxon>Pectinidae</taxon>
        <taxon>Mizuhopecten</taxon>
    </lineage>
</organism>
<dbReference type="InterPro" id="IPR003034">
    <property type="entry name" value="SAP_dom"/>
</dbReference>
<dbReference type="PANTHER" id="PTHR19447">
    <property type="entry name" value="OOCYTE-EXPRESSED PROTEIN HOMOLOG-RELATED"/>
    <property type="match status" value="1"/>
</dbReference>
<feature type="compositionally biased region" description="Polar residues" evidence="2">
    <location>
        <begin position="1234"/>
        <end position="1255"/>
    </location>
</feature>
<dbReference type="Proteomes" id="UP000242188">
    <property type="component" value="Unassembled WGS sequence"/>
</dbReference>
<accession>A0A210Q7W1</accession>
<feature type="region of interest" description="Disordered" evidence="2">
    <location>
        <begin position="1621"/>
        <end position="1656"/>
    </location>
</feature>
<feature type="transmembrane region" description="Helical" evidence="3">
    <location>
        <begin position="1741"/>
        <end position="1764"/>
    </location>
</feature>
<feature type="region of interest" description="Disordered" evidence="2">
    <location>
        <begin position="1214"/>
        <end position="1255"/>
    </location>
</feature>
<keyword evidence="6" id="KW-1185">Reference proteome</keyword>
<feature type="transmembrane region" description="Helical" evidence="3">
    <location>
        <begin position="1703"/>
        <end position="1721"/>
    </location>
</feature>
<dbReference type="InterPro" id="IPR051778">
    <property type="entry name" value="KHDC1"/>
</dbReference>
<gene>
    <name evidence="5" type="ORF">KP79_PYT16589</name>
</gene>
<protein>
    <submittedName>
        <fullName evidence="5">Vacuole membrane protein 1</fullName>
    </submittedName>
</protein>
<feature type="coiled-coil region" evidence="1">
    <location>
        <begin position="720"/>
        <end position="782"/>
    </location>
</feature>
<dbReference type="SUPFAM" id="SSF68906">
    <property type="entry name" value="SAP domain"/>
    <property type="match status" value="1"/>
</dbReference>
<dbReference type="GO" id="GO:0035088">
    <property type="term" value="P:establishment or maintenance of apical/basal cell polarity"/>
    <property type="evidence" value="ECO:0007669"/>
    <property type="project" value="TreeGrafter"/>
</dbReference>
<dbReference type="PROSITE" id="PS50800">
    <property type="entry name" value="SAP"/>
    <property type="match status" value="1"/>
</dbReference>
<dbReference type="STRING" id="6573.A0A210Q7W1"/>
<dbReference type="SMART" id="SM00513">
    <property type="entry name" value="SAP"/>
    <property type="match status" value="1"/>
</dbReference>
<feature type="compositionally biased region" description="Polar residues" evidence="2">
    <location>
        <begin position="1639"/>
        <end position="1654"/>
    </location>
</feature>
<feature type="compositionally biased region" description="Basic and acidic residues" evidence="2">
    <location>
        <begin position="1312"/>
        <end position="1328"/>
    </location>
</feature>
<feature type="coiled-coil region" evidence="1">
    <location>
        <begin position="1359"/>
        <end position="1448"/>
    </location>
</feature>
<dbReference type="Gene3D" id="1.10.720.30">
    <property type="entry name" value="SAP domain"/>
    <property type="match status" value="1"/>
</dbReference>
<dbReference type="Pfam" id="PF02037">
    <property type="entry name" value="SAP"/>
    <property type="match status" value="1"/>
</dbReference>
<feature type="compositionally biased region" description="Basic and acidic residues" evidence="2">
    <location>
        <begin position="1621"/>
        <end position="1633"/>
    </location>
</feature>
<dbReference type="InterPro" id="IPR036361">
    <property type="entry name" value="SAP_dom_sf"/>
</dbReference>
<dbReference type="GO" id="GO:0003723">
    <property type="term" value="F:RNA binding"/>
    <property type="evidence" value="ECO:0007669"/>
    <property type="project" value="TreeGrafter"/>
</dbReference>
<keyword evidence="1" id="KW-0175">Coiled coil</keyword>
<evidence type="ECO:0000259" key="4">
    <source>
        <dbReference type="PROSITE" id="PS50800"/>
    </source>
</evidence>
<evidence type="ECO:0000313" key="6">
    <source>
        <dbReference type="Proteomes" id="UP000242188"/>
    </source>
</evidence>
<feature type="region of interest" description="Disordered" evidence="2">
    <location>
        <begin position="1281"/>
        <end position="1328"/>
    </location>
</feature>
<feature type="coiled-coil region" evidence="1">
    <location>
        <begin position="828"/>
        <end position="893"/>
    </location>
</feature>
<dbReference type="OrthoDB" id="2016540at2759"/>
<feature type="coiled-coil region" evidence="1">
    <location>
        <begin position="985"/>
        <end position="1107"/>
    </location>
</feature>
<proteinExistence type="predicted"/>
<evidence type="ECO:0000256" key="1">
    <source>
        <dbReference type="SAM" id="Coils"/>
    </source>
</evidence>
<dbReference type="EMBL" id="NEDP02004667">
    <property type="protein sequence ID" value="OWF44820.1"/>
    <property type="molecule type" value="Genomic_DNA"/>
</dbReference>
<keyword evidence="3" id="KW-0472">Membrane</keyword>
<feature type="coiled-coil region" evidence="1">
    <location>
        <begin position="92"/>
        <end position="130"/>
    </location>
</feature>
<evidence type="ECO:0000313" key="5">
    <source>
        <dbReference type="EMBL" id="OWF44820.1"/>
    </source>
</evidence>
<reference evidence="5 6" key="1">
    <citation type="journal article" date="2017" name="Nat. Ecol. Evol.">
        <title>Scallop genome provides insights into evolution of bilaterian karyotype and development.</title>
        <authorList>
            <person name="Wang S."/>
            <person name="Zhang J."/>
            <person name="Jiao W."/>
            <person name="Li J."/>
            <person name="Xun X."/>
            <person name="Sun Y."/>
            <person name="Guo X."/>
            <person name="Huan P."/>
            <person name="Dong B."/>
            <person name="Zhang L."/>
            <person name="Hu X."/>
            <person name="Sun X."/>
            <person name="Wang J."/>
            <person name="Zhao C."/>
            <person name="Wang Y."/>
            <person name="Wang D."/>
            <person name="Huang X."/>
            <person name="Wang R."/>
            <person name="Lv J."/>
            <person name="Li Y."/>
            <person name="Zhang Z."/>
            <person name="Liu B."/>
            <person name="Lu W."/>
            <person name="Hui Y."/>
            <person name="Liang J."/>
            <person name="Zhou Z."/>
            <person name="Hou R."/>
            <person name="Li X."/>
            <person name="Liu Y."/>
            <person name="Li H."/>
            <person name="Ning X."/>
            <person name="Lin Y."/>
            <person name="Zhao L."/>
            <person name="Xing Q."/>
            <person name="Dou J."/>
            <person name="Li Y."/>
            <person name="Mao J."/>
            <person name="Guo H."/>
            <person name="Dou H."/>
            <person name="Li T."/>
            <person name="Mu C."/>
            <person name="Jiang W."/>
            <person name="Fu Q."/>
            <person name="Fu X."/>
            <person name="Miao Y."/>
            <person name="Liu J."/>
            <person name="Yu Q."/>
            <person name="Li R."/>
            <person name="Liao H."/>
            <person name="Li X."/>
            <person name="Kong Y."/>
            <person name="Jiang Z."/>
            <person name="Chourrout D."/>
            <person name="Li R."/>
            <person name="Bao Z."/>
        </authorList>
    </citation>
    <scope>NUCLEOTIDE SEQUENCE [LARGE SCALE GENOMIC DNA]</scope>
    <source>
        <strain evidence="5 6">PY_sf001</strain>
    </source>
</reference>
<feature type="transmembrane region" description="Helical" evidence="3">
    <location>
        <begin position="1877"/>
        <end position="1896"/>
    </location>
</feature>
<keyword evidence="3" id="KW-0812">Transmembrane</keyword>
<feature type="transmembrane region" description="Helical" evidence="3">
    <location>
        <begin position="1902"/>
        <end position="1923"/>
    </location>
</feature>
<sequence>MEVENKENLQVPVFEKVAVDTLGASPAVCRTPLQNVNNLAVNRSTKKAYYSQVTPTLKTPGRKAAKVRQSLLVYQDKAYPDAEEVLLNSLVCKKVDEVIAKAKQQYEDQIAEKEKTIANLQDMVKAVDDTVSCGTQENKSCGTQANPIDSISRGIQFDPVENISCGIQADPVENISCGIQADPVESNSCGIQADPVESNSCGIQADPVESNSCGIQADPVESNSCGIQADPVESNSCGIQADPVESNSCGIQADPVESNSCGIQADPVESNSCGIQADPVESNSCGIQADPVESNSCGIQADPVESNSCGIQADPVESNSCGIQADPVESNSCGIQADPVESNSCGIQADPVESNSCGIQADPVESNSCGIQADPVESNSCGIQADPVESNSCGIQADPVESNSCGIQADPVESNSCGIQADPVESNSCGIQADPIESNSCGTQFDPIENVSTGTQVDGNPCPRCEQVDSDILEEQVSLYIDRIVNKCAADLKSEQIVGFINQTSEADRDHQLWSANSLIQELQLELGEHAGLSESVAMAERLQVKIQECVSDNYSKVKAAADRLTCLQAQTEQQAYEMKTKMGANDLQMKRCRQEKTEVLEKFDCMERMLEKSRESLAQMEALYKTTSAELTITKSQIQVNSSDIVSITRAYEDSQAKLREAQTRYTVDNDKLTVENKQLTEQLGQMEVTLGELHTDMAGVQTELSVAQKEVASQGETITNLTCELQQAKETIAVQQEQNQGHRNKNEVLLGSIEEKNGDIANLRQELRNMKSKLQTTEKQSESDLELMKQRCDSLLTEQALTRQAHINQVRDLEQELERRDCSGQLRTAQGVIQELQTELSEYTELADSLKLAEILQAKVQEVVNENFLKVKTAADKLLTLKRNIDKEKSEVTDQKKVNEEEKVDFEGMKSALESSQQSMALFETLYNSTSVDLLNAASQVQILNGQLDTTKSAYEACQLCREELVNKQKESEENERATSLEIQGLQVSLKAKEEELESVKKRLSHAVAQQKEREQLMQRENDHLSLAVENLQRTLDSRDVDVDQVEKELYEIREYMTEKLESMDRLKVEAETTNMEFQKCRKENMQLRDNCAVMQCSIQELKETIQSSAYELSETKSHASRMLHQQGEELRECSQSASALTTKMDTLLQELSRKIGISTQQDVPSNEDLCDENPTVEEVSENVRKQRPCKARKSFLSEIFLAASEQHTALASPLREESSMGNGSDEVGEDSPQSDQNISGIYPLQSSTEASPATISRSKLGFSSSSAFAPVRTGKSLIVPQSGPLETNGDESVSPSDNVSGSEQVSNDDGDKQEEVSQEERQEKETLAQQINTINEYFIEIIRLGNIVEKASRLSIDEVNADNEELRQHIQKLQFVEQEVVRKEKEIVQQREAIVTLEQRLENMAENLERFSDQESLILTQKSELSELRSRLRTLEGEKKVFSNQVKEAVGRIKMLESSQGVDSSASSSVAEVFSLKMKIQKLRDQLLKKDEYYEELGNKASRRLKVLEENWRRAEAEVYRFDELMEIVGQTLTKREDLVSQHQELKHLQKLIRGQKSLPSEKDSASAPLNMYKYSEKEVQKFTLEQLRQKLRVKGLKTKGRKKELVSRLLQASRAEMDGGLKTPSDKTRQRPKGSGSTNGQVSDTPQPKINMQEVFQRERTERDGIVIWKSPLTALQFFSLECMILLSTVMKRLWRRKATVLLVLLGILAIYAFYLIEGPHQKYVQIMETHFLWWSYWAGLGILSSVGLGTGLHTFLLYLGPHIATVTLAAYECSSIDFPEPPYPSKIICPTDVVAGDGHISLWTIMGKVRIEAIMWGAGTAIGELPPYFMARAARLSGSHDDDEFEEIEELLQEKKVHPDDMSFMERAKLGVHNLVQKVGFFGILACASIPNPLFDLAGITCGHFLVPFWTFFGATLIGKAVIKMHIQKLFVIFMFSEHHVEEVVNLIGYVPKFGKSLQSPFKDYLSLQRKKLHHTQGTESANESNLLGWVFEKLIIVMVIYFVISIVNSTAQSYHKRMCKEKRKPRPT</sequence>